<dbReference type="AlphaFoldDB" id="A0A9K3LJD9"/>
<protein>
    <submittedName>
        <fullName evidence="5">WD40 repeat-containing protein</fullName>
    </submittedName>
</protein>
<dbReference type="PANTHER" id="PTHR22847:SF637">
    <property type="entry name" value="WD REPEAT DOMAIN 5B"/>
    <property type="match status" value="1"/>
</dbReference>
<feature type="region of interest" description="Disordered" evidence="4">
    <location>
        <begin position="586"/>
        <end position="612"/>
    </location>
</feature>
<dbReference type="PROSITE" id="PS50082">
    <property type="entry name" value="WD_REPEATS_2"/>
    <property type="match status" value="1"/>
</dbReference>
<feature type="compositionally biased region" description="Acidic residues" evidence="4">
    <location>
        <begin position="60"/>
        <end position="72"/>
    </location>
</feature>
<gene>
    <name evidence="5" type="ORF">IV203_026503</name>
</gene>
<feature type="region of interest" description="Disordered" evidence="4">
    <location>
        <begin position="133"/>
        <end position="158"/>
    </location>
</feature>
<evidence type="ECO:0000313" key="6">
    <source>
        <dbReference type="Proteomes" id="UP000693970"/>
    </source>
</evidence>
<dbReference type="PROSITE" id="PS00678">
    <property type="entry name" value="WD_REPEATS_1"/>
    <property type="match status" value="1"/>
</dbReference>
<evidence type="ECO:0000313" key="5">
    <source>
        <dbReference type="EMBL" id="KAG7363143.1"/>
    </source>
</evidence>
<feature type="region of interest" description="Disordered" evidence="4">
    <location>
        <begin position="896"/>
        <end position="920"/>
    </location>
</feature>
<dbReference type="PROSITE" id="PS50294">
    <property type="entry name" value="WD_REPEATS_REGION"/>
    <property type="match status" value="1"/>
</dbReference>
<dbReference type="PANTHER" id="PTHR22847">
    <property type="entry name" value="WD40 REPEAT PROTEIN"/>
    <property type="match status" value="1"/>
</dbReference>
<keyword evidence="6" id="KW-1185">Reference proteome</keyword>
<accession>A0A9K3LJD9</accession>
<feature type="compositionally biased region" description="Basic and acidic residues" evidence="4">
    <location>
        <begin position="142"/>
        <end position="151"/>
    </location>
</feature>
<dbReference type="InterPro" id="IPR019775">
    <property type="entry name" value="WD40_repeat_CS"/>
</dbReference>
<reference evidence="5" key="1">
    <citation type="journal article" date="2021" name="Sci. Rep.">
        <title>Diploid genomic architecture of Nitzschia inconspicua, an elite biomass production diatom.</title>
        <authorList>
            <person name="Oliver A."/>
            <person name="Podell S."/>
            <person name="Pinowska A."/>
            <person name="Traller J.C."/>
            <person name="Smith S.R."/>
            <person name="McClure R."/>
            <person name="Beliaev A."/>
            <person name="Bohutskyi P."/>
            <person name="Hill E.A."/>
            <person name="Rabines A."/>
            <person name="Zheng H."/>
            <person name="Allen L.Z."/>
            <person name="Kuo A."/>
            <person name="Grigoriev I.V."/>
            <person name="Allen A.E."/>
            <person name="Hazlebeck D."/>
            <person name="Allen E.E."/>
        </authorList>
    </citation>
    <scope>NUCLEOTIDE SEQUENCE</scope>
    <source>
        <strain evidence="5">Hildebrandi</strain>
    </source>
</reference>
<dbReference type="Proteomes" id="UP000693970">
    <property type="component" value="Unassembled WGS sequence"/>
</dbReference>
<name>A0A9K3LJD9_9STRA</name>
<evidence type="ECO:0000256" key="2">
    <source>
        <dbReference type="ARBA" id="ARBA00022737"/>
    </source>
</evidence>
<reference evidence="5" key="2">
    <citation type="submission" date="2021-04" db="EMBL/GenBank/DDBJ databases">
        <authorList>
            <person name="Podell S."/>
        </authorList>
    </citation>
    <scope>NUCLEOTIDE SEQUENCE</scope>
    <source>
        <strain evidence="5">Hildebrandi</strain>
    </source>
</reference>
<feature type="compositionally biased region" description="Polar residues" evidence="4">
    <location>
        <begin position="46"/>
        <end position="57"/>
    </location>
</feature>
<dbReference type="Pfam" id="PF00400">
    <property type="entry name" value="WD40"/>
    <property type="match status" value="2"/>
</dbReference>
<dbReference type="InterPro" id="IPR001680">
    <property type="entry name" value="WD40_rpt"/>
</dbReference>
<dbReference type="SMART" id="SM00320">
    <property type="entry name" value="WD40"/>
    <property type="match status" value="5"/>
</dbReference>
<keyword evidence="1 3" id="KW-0853">WD repeat</keyword>
<comment type="caution">
    <text evidence="5">The sequence shown here is derived from an EMBL/GenBank/DDBJ whole genome shotgun (WGS) entry which is preliminary data.</text>
</comment>
<sequence length="920" mass="102129">MTVNSLTELTPLVSTITDEKDKRQEERLLQEALAALQAAEGIRNDGNCNTNSNRSSASSEGEDDDDGDDFPESLEPQSISFLPLSVEDASPEDYDESLAFLTSEDDLVAALLSLNVGGDDEDKDRKFIHELTQESPIQSSSKIKESFKETPDTTTTSTSLPEIEFDFADETFLVDPDQLHAVFDDEDENNCYYSDEIKQESETEEDDTLDRTHSVEDGHFELHFKTSVLDQDEFPVDIDLETEQLYQELANMSLSERNQNSQEDPFSIDPFSAEGIPSGTDGLPFYLWCQPCDVIGNEDPDGDEFDQLDPTLPPIAEDHPLDDLESEIVRQAKENHIHDLQMLYQSSQRQDNGEDGIMQLDHSDPLLQELEAKSSRREEDPRSVEAARQWMTAFGVPTTNENNDDVDENASVPPKLPISCKDTLKSFLGHKETIYGVDFTMDGRYIATASQDANINVWETATNKLLTSLKGHDTAYECLRVSWANPTWANEVLDREGRFSNILASAGADGMVKLWTCKDIKSGVKQGEENGWKCEFELDHASFLDRNVPRSVAEEEEIDKPQVYALQFIDHWKVFTKMLREHHCGHDKNATKGRSDNKMDVSSDESDNDKNSFLMTSSDEFIHLWEVEGHPFDQQLQLEDHKIRLLQDNELKLKEVMSLHFGSLDRYGYGVTPCSVTGRGLKLPPPPKPDQSGSGGDAFGGERNPQNIIFVFDAAYCPASGLLGVALSDGSLRLVNGRGVCVSVITLPGNKSHLTSFCWDKTGCRLATCVATGHLITWSLDLNDYYAGGSHNIVATCTAILEGGHQVGRPLFGSRYCGMDEDLMVSWGVDGALCLWSSHSKGNVHAPMAILKQDPGYPIYAVDISERNVAVGGGGSDGGFIGIPLYVADLPDAERLKEEQNSKKVKEEDPPVPKKSKTED</sequence>
<dbReference type="OrthoDB" id="538223at2759"/>
<feature type="region of interest" description="Disordered" evidence="4">
    <location>
        <begin position="39"/>
        <end position="75"/>
    </location>
</feature>
<organism evidence="5 6">
    <name type="scientific">Nitzschia inconspicua</name>
    <dbReference type="NCBI Taxonomy" id="303405"/>
    <lineage>
        <taxon>Eukaryota</taxon>
        <taxon>Sar</taxon>
        <taxon>Stramenopiles</taxon>
        <taxon>Ochrophyta</taxon>
        <taxon>Bacillariophyta</taxon>
        <taxon>Bacillariophyceae</taxon>
        <taxon>Bacillariophycidae</taxon>
        <taxon>Bacillariales</taxon>
        <taxon>Bacillariaceae</taxon>
        <taxon>Nitzschia</taxon>
    </lineage>
</organism>
<proteinExistence type="predicted"/>
<keyword evidence="2" id="KW-0677">Repeat</keyword>
<evidence type="ECO:0000256" key="4">
    <source>
        <dbReference type="SAM" id="MobiDB-lite"/>
    </source>
</evidence>
<feature type="compositionally biased region" description="Basic and acidic residues" evidence="4">
    <location>
        <begin position="586"/>
        <end position="601"/>
    </location>
</feature>
<feature type="repeat" description="WD" evidence="3">
    <location>
        <begin position="427"/>
        <end position="468"/>
    </location>
</feature>
<dbReference type="GO" id="GO:1990234">
    <property type="term" value="C:transferase complex"/>
    <property type="evidence" value="ECO:0007669"/>
    <property type="project" value="UniProtKB-ARBA"/>
</dbReference>
<evidence type="ECO:0000256" key="3">
    <source>
        <dbReference type="PROSITE-ProRule" id="PRU00221"/>
    </source>
</evidence>
<dbReference type="EMBL" id="JAGRRH010000010">
    <property type="protein sequence ID" value="KAG7363143.1"/>
    <property type="molecule type" value="Genomic_DNA"/>
</dbReference>
<feature type="region of interest" description="Disordered" evidence="4">
    <location>
        <begin position="678"/>
        <end position="698"/>
    </location>
</feature>
<evidence type="ECO:0000256" key="1">
    <source>
        <dbReference type="ARBA" id="ARBA00022574"/>
    </source>
</evidence>